<evidence type="ECO:0000313" key="4">
    <source>
        <dbReference type="Proteomes" id="UP000256970"/>
    </source>
</evidence>
<dbReference type="AlphaFoldDB" id="A0A383VTS5"/>
<reference evidence="2 4" key="1">
    <citation type="submission" date="2016-10" db="EMBL/GenBank/DDBJ databases">
        <authorList>
            <person name="Cai Z."/>
        </authorList>
    </citation>
    <scope>NUCLEOTIDE SEQUENCE [LARGE SCALE GENOMIC DNA]</scope>
</reference>
<accession>A0A383VTS5</accession>
<keyword evidence="1" id="KW-1133">Transmembrane helix</keyword>
<gene>
    <name evidence="3" type="ORF">BQ4739_LOCUS16662</name>
    <name evidence="2" type="ORF">BQ4739_LOCUS8941</name>
</gene>
<keyword evidence="1" id="KW-0812">Transmembrane</keyword>
<feature type="transmembrane region" description="Helical" evidence="1">
    <location>
        <begin position="12"/>
        <end position="30"/>
    </location>
</feature>
<evidence type="ECO:0000313" key="2">
    <source>
        <dbReference type="EMBL" id="SZX68601.1"/>
    </source>
</evidence>
<dbReference type="EMBL" id="FNXT01000866">
    <property type="protein sequence ID" value="SZX68601.1"/>
    <property type="molecule type" value="Genomic_DNA"/>
</dbReference>
<dbReference type="OrthoDB" id="508259at2759"/>
<evidence type="ECO:0008006" key="5">
    <source>
        <dbReference type="Google" id="ProtNLM"/>
    </source>
</evidence>
<dbReference type="Proteomes" id="UP000256970">
    <property type="component" value="Unassembled WGS sequence"/>
</dbReference>
<name>A0A383VTS5_TETOB</name>
<protein>
    <recommendedName>
        <fullName evidence="5">Apple domain-containing protein</fullName>
    </recommendedName>
</protein>
<dbReference type="PANTHER" id="PTHR33344">
    <property type="entry name" value="OS02G0761600 PROTEIN"/>
    <property type="match status" value="1"/>
</dbReference>
<evidence type="ECO:0000313" key="3">
    <source>
        <dbReference type="EMBL" id="SZX76272.1"/>
    </source>
</evidence>
<dbReference type="EMBL" id="FNXT01001253">
    <property type="protein sequence ID" value="SZX76272.1"/>
    <property type="molecule type" value="Genomic_DNA"/>
</dbReference>
<evidence type="ECO:0000256" key="1">
    <source>
        <dbReference type="SAM" id="Phobius"/>
    </source>
</evidence>
<keyword evidence="1" id="KW-0472">Membrane</keyword>
<sequence length="235" mass="26243">MTRAEHEDLWGHLTTFIASATVGLVIFNFFRIIGLHHASLSETQQQPVSIADLPLQLLLETRVCGSPAVDAYAHVNVSCIVQSPTARWYRQYTAAGGSYHDLVVHIEPQADYDGVAVKWGINHKRETAQECAKACWKHRPGQVDGAFRDLPCNAFTFCGAEACFEPDKHKHTRGDCWLKFTEAPASPEVNMRGRRPDAVLARHPAAPIKSQWVSGVLLPPGVQLRNGSWSPRYYW</sequence>
<proteinExistence type="predicted"/>
<keyword evidence="4" id="KW-1185">Reference proteome</keyword>
<dbReference type="STRING" id="3088.A0A383VTS5"/>
<organism evidence="2 4">
    <name type="scientific">Tetradesmus obliquus</name>
    <name type="common">Green alga</name>
    <name type="synonym">Acutodesmus obliquus</name>
    <dbReference type="NCBI Taxonomy" id="3088"/>
    <lineage>
        <taxon>Eukaryota</taxon>
        <taxon>Viridiplantae</taxon>
        <taxon>Chlorophyta</taxon>
        <taxon>core chlorophytes</taxon>
        <taxon>Chlorophyceae</taxon>
        <taxon>CS clade</taxon>
        <taxon>Sphaeropleales</taxon>
        <taxon>Scenedesmaceae</taxon>
        <taxon>Tetradesmus</taxon>
    </lineage>
</organism>